<name>A0A538SG04_UNCEI</name>
<evidence type="ECO:0000313" key="5">
    <source>
        <dbReference type="Proteomes" id="UP000320184"/>
    </source>
</evidence>
<feature type="domain" description="Bacterial repeat" evidence="3">
    <location>
        <begin position="2"/>
        <end position="45"/>
    </location>
</feature>
<sequence length="462" mass="47721">VVQLTATPSTGWHFVGWSGDAGGSANPLSVTMDGNKNITATFAVNTYTLTVSVVGSGAITKNPSQPTYTHGTVVQLTASAPTGWHFVGWSGDTTWSGGQLNLTMDRNWNITATFAINTYTLSASVVGSGAVTKSPNQASYNHGTVVQLTATPAAGWQFTGWSGDTSGTANPISMTMDRNKSVTATFYSSGFTLSYTVVGRGAVSVSPDQESYANGTLVILTASPGAGYQFVGWSGDANGTANPLTMTMNGDKSVTVTFADLTAPAVHVASPNGGEVVSVGGVAHLSWTATDGAGDPATVDILLSRGGSGGIFQAIATGVPNTGSYDWSVTGPPSTAAYIKVEARDQAGNLGSDKSDISFTISGTTGVGDAPVAEFALSRVSPNPTRGRALVEYSVPVAARVKLSVVDLQGRIVDVLAEGVLPPGRYQSAWDGHRNQGLNAGLYFLRYEVPGRTFTRRLVVAR</sequence>
<dbReference type="AlphaFoldDB" id="A0A538SG04"/>
<dbReference type="Gene3D" id="2.60.40.4070">
    <property type="match status" value="1"/>
</dbReference>
<feature type="non-terminal residue" evidence="4">
    <location>
        <position position="1"/>
    </location>
</feature>
<feature type="domain" description="Yeast cell wall synthesis Kre9/Knh1-like N-terminal" evidence="2">
    <location>
        <begin position="270"/>
        <end position="335"/>
    </location>
</feature>
<dbReference type="InterPro" id="IPR026444">
    <property type="entry name" value="Secre_tail"/>
</dbReference>
<dbReference type="Pfam" id="PF18998">
    <property type="entry name" value="Flg_new_2"/>
    <property type="match status" value="4"/>
</dbReference>
<dbReference type="EMBL" id="VBOT01000102">
    <property type="protein sequence ID" value="TMQ50296.1"/>
    <property type="molecule type" value="Genomic_DNA"/>
</dbReference>
<dbReference type="InterPro" id="IPR044060">
    <property type="entry name" value="Bacterial_rp_domain"/>
</dbReference>
<reference evidence="4 5" key="1">
    <citation type="journal article" date="2019" name="Nat. Microbiol.">
        <title>Mediterranean grassland soil C-N compound turnover is dependent on rainfall and depth, and is mediated by genomically divergent microorganisms.</title>
        <authorList>
            <person name="Diamond S."/>
            <person name="Andeer P.F."/>
            <person name="Li Z."/>
            <person name="Crits-Christoph A."/>
            <person name="Burstein D."/>
            <person name="Anantharaman K."/>
            <person name="Lane K.R."/>
            <person name="Thomas B.C."/>
            <person name="Pan C."/>
            <person name="Northen T.R."/>
            <person name="Banfield J.F."/>
        </authorList>
    </citation>
    <scope>NUCLEOTIDE SEQUENCE [LARGE SCALE GENOMIC DNA]</scope>
    <source>
        <strain evidence="4">WS_3</strain>
    </source>
</reference>
<dbReference type="Proteomes" id="UP000320184">
    <property type="component" value="Unassembled WGS sequence"/>
</dbReference>
<feature type="domain" description="Bacterial repeat" evidence="3">
    <location>
        <begin position="192"/>
        <end position="259"/>
    </location>
</feature>
<keyword evidence="1" id="KW-0732">Signal</keyword>
<dbReference type="Gene3D" id="2.60.40.10">
    <property type="entry name" value="Immunoglobulins"/>
    <property type="match status" value="1"/>
</dbReference>
<accession>A0A538SG04</accession>
<dbReference type="InterPro" id="IPR013783">
    <property type="entry name" value="Ig-like_fold"/>
</dbReference>
<feature type="domain" description="Bacterial repeat" evidence="3">
    <location>
        <begin position="47"/>
        <end position="117"/>
    </location>
</feature>
<evidence type="ECO:0000256" key="1">
    <source>
        <dbReference type="ARBA" id="ARBA00022729"/>
    </source>
</evidence>
<dbReference type="Pfam" id="PF10342">
    <property type="entry name" value="Kre9_KNH"/>
    <property type="match status" value="1"/>
</dbReference>
<proteinExistence type="predicted"/>
<protein>
    <submittedName>
        <fullName evidence="4">T9SS type A sorting domain-containing protein</fullName>
    </submittedName>
</protein>
<comment type="caution">
    <text evidence="4">The sequence shown here is derived from an EMBL/GenBank/DDBJ whole genome shotgun (WGS) entry which is preliminary data.</text>
</comment>
<evidence type="ECO:0000259" key="3">
    <source>
        <dbReference type="Pfam" id="PF18998"/>
    </source>
</evidence>
<dbReference type="NCBIfam" id="TIGR04183">
    <property type="entry name" value="Por_Secre_tail"/>
    <property type="match status" value="1"/>
</dbReference>
<evidence type="ECO:0000313" key="4">
    <source>
        <dbReference type="EMBL" id="TMQ50296.1"/>
    </source>
</evidence>
<dbReference type="InterPro" id="IPR018466">
    <property type="entry name" value="Kre9/Knh1-like_N"/>
</dbReference>
<gene>
    <name evidence="4" type="ORF">E6K73_07990</name>
</gene>
<organism evidence="4 5">
    <name type="scientific">Eiseniibacteriota bacterium</name>
    <dbReference type="NCBI Taxonomy" id="2212470"/>
    <lineage>
        <taxon>Bacteria</taxon>
        <taxon>Candidatus Eiseniibacteriota</taxon>
    </lineage>
</organism>
<evidence type="ECO:0000259" key="2">
    <source>
        <dbReference type="Pfam" id="PF10342"/>
    </source>
</evidence>
<feature type="domain" description="Bacterial repeat" evidence="3">
    <location>
        <begin position="119"/>
        <end position="187"/>
    </location>
</feature>